<feature type="compositionally biased region" description="Low complexity" evidence="6">
    <location>
        <begin position="127"/>
        <end position="147"/>
    </location>
</feature>
<dbReference type="InterPro" id="IPR007259">
    <property type="entry name" value="GCP"/>
</dbReference>
<evidence type="ECO:0000256" key="3">
    <source>
        <dbReference type="ARBA" id="ARBA00022701"/>
    </source>
</evidence>
<evidence type="ECO:0000256" key="6">
    <source>
        <dbReference type="SAM" id="MobiDB-lite"/>
    </source>
</evidence>
<feature type="domain" description="Gamma tubulin complex component protein N-terminal" evidence="8">
    <location>
        <begin position="285"/>
        <end position="624"/>
    </location>
</feature>
<dbReference type="GO" id="GO:0051321">
    <property type="term" value="P:meiotic cell cycle"/>
    <property type="evidence" value="ECO:0007669"/>
    <property type="project" value="TreeGrafter"/>
</dbReference>
<dbReference type="PANTHER" id="PTHR19302">
    <property type="entry name" value="GAMMA TUBULIN COMPLEX PROTEIN"/>
    <property type="match status" value="1"/>
</dbReference>
<feature type="domain" description="Gamma tubulin complex component C-terminal" evidence="7">
    <location>
        <begin position="629"/>
        <end position="1040"/>
    </location>
</feature>
<keyword evidence="2 5" id="KW-0963">Cytoplasm</keyword>
<evidence type="ECO:0000256" key="1">
    <source>
        <dbReference type="ARBA" id="ARBA00010337"/>
    </source>
</evidence>
<dbReference type="GO" id="GO:0000278">
    <property type="term" value="P:mitotic cell cycle"/>
    <property type="evidence" value="ECO:0007669"/>
    <property type="project" value="TreeGrafter"/>
</dbReference>
<dbReference type="InterPro" id="IPR042241">
    <property type="entry name" value="GCP_C_sf"/>
</dbReference>
<organism evidence="9 10">
    <name type="scientific">Ophiocordyceps unilateralis</name>
    <name type="common">Zombie-ant fungus</name>
    <name type="synonym">Torrubia unilateralis</name>
    <dbReference type="NCBI Taxonomy" id="268505"/>
    <lineage>
        <taxon>Eukaryota</taxon>
        <taxon>Fungi</taxon>
        <taxon>Dikarya</taxon>
        <taxon>Ascomycota</taxon>
        <taxon>Pezizomycotina</taxon>
        <taxon>Sordariomycetes</taxon>
        <taxon>Hypocreomycetidae</taxon>
        <taxon>Hypocreales</taxon>
        <taxon>Ophiocordycipitaceae</taxon>
        <taxon>Ophiocordyceps</taxon>
    </lineage>
</organism>
<evidence type="ECO:0000256" key="2">
    <source>
        <dbReference type="ARBA" id="ARBA00022490"/>
    </source>
</evidence>
<comment type="similarity">
    <text evidence="1 5">Belongs to the TUBGCP family.</text>
</comment>
<feature type="region of interest" description="Disordered" evidence="6">
    <location>
        <begin position="1"/>
        <end position="21"/>
    </location>
</feature>
<evidence type="ECO:0000313" key="10">
    <source>
        <dbReference type="Proteomes" id="UP000037136"/>
    </source>
</evidence>
<evidence type="ECO:0000256" key="5">
    <source>
        <dbReference type="RuleBase" id="RU363050"/>
    </source>
</evidence>
<feature type="compositionally biased region" description="Acidic residues" evidence="6">
    <location>
        <begin position="427"/>
        <end position="443"/>
    </location>
</feature>
<feature type="compositionally biased region" description="Basic and acidic residues" evidence="6">
    <location>
        <begin position="149"/>
        <end position="189"/>
    </location>
</feature>
<keyword evidence="3 5" id="KW-0493">Microtubule</keyword>
<feature type="region of interest" description="Disordered" evidence="6">
    <location>
        <begin position="949"/>
        <end position="975"/>
    </location>
</feature>
<dbReference type="Gene3D" id="1.20.120.1900">
    <property type="entry name" value="Gamma-tubulin complex, C-terminal domain"/>
    <property type="match status" value="1"/>
</dbReference>
<dbReference type="Pfam" id="PF04130">
    <property type="entry name" value="GCP_C_terminal"/>
    <property type="match status" value="1"/>
</dbReference>
<comment type="caution">
    <text evidence="9">The sequence shown here is derived from an EMBL/GenBank/DDBJ whole genome shotgun (WGS) entry which is preliminary data.</text>
</comment>
<evidence type="ECO:0000256" key="4">
    <source>
        <dbReference type="ARBA" id="ARBA00023212"/>
    </source>
</evidence>
<reference evidence="9 10" key="2">
    <citation type="journal article" date="2017" name="Sci. Rep.">
        <title>Ant-infecting Ophiocordyceps genomes reveal a high diversity of potential behavioral manipulation genes and a possible major role for enterotoxins.</title>
        <authorList>
            <person name="de Bekker C."/>
            <person name="Ohm R.A."/>
            <person name="Evans H.C."/>
            <person name="Brachmann A."/>
            <person name="Hughes D.P."/>
        </authorList>
    </citation>
    <scope>NUCLEOTIDE SEQUENCE [LARGE SCALE GENOMIC DNA]</scope>
    <source>
        <strain evidence="9 10">SC16a</strain>
    </source>
</reference>
<dbReference type="Pfam" id="PF17681">
    <property type="entry name" value="GCP_N_terminal"/>
    <property type="match status" value="1"/>
</dbReference>
<dbReference type="GO" id="GO:0044732">
    <property type="term" value="C:mitotic spindle pole body"/>
    <property type="evidence" value="ECO:0007669"/>
    <property type="project" value="TreeGrafter"/>
</dbReference>
<protein>
    <recommendedName>
        <fullName evidence="5">Spindle pole body component</fullName>
    </recommendedName>
</protein>
<dbReference type="AlphaFoldDB" id="A0A2A9PEZ6"/>
<feature type="compositionally biased region" description="Basic and acidic residues" evidence="6">
    <location>
        <begin position="206"/>
        <end position="215"/>
    </location>
</feature>
<dbReference type="GO" id="GO:0000930">
    <property type="term" value="C:gamma-tubulin complex"/>
    <property type="evidence" value="ECO:0007669"/>
    <property type="project" value="TreeGrafter"/>
</dbReference>
<evidence type="ECO:0000259" key="8">
    <source>
        <dbReference type="Pfam" id="PF17681"/>
    </source>
</evidence>
<feature type="region of interest" description="Disordered" evidence="6">
    <location>
        <begin position="719"/>
        <end position="740"/>
    </location>
</feature>
<dbReference type="GO" id="GO:0051225">
    <property type="term" value="P:spindle assembly"/>
    <property type="evidence" value="ECO:0007669"/>
    <property type="project" value="TreeGrafter"/>
</dbReference>
<feature type="region of interest" description="Disordered" evidence="6">
    <location>
        <begin position="66"/>
        <end position="229"/>
    </location>
</feature>
<dbReference type="GO" id="GO:0005874">
    <property type="term" value="C:microtubule"/>
    <property type="evidence" value="ECO:0007669"/>
    <property type="project" value="UniProtKB-KW"/>
</dbReference>
<feature type="compositionally biased region" description="Low complexity" evidence="6">
    <location>
        <begin position="77"/>
        <end position="96"/>
    </location>
</feature>
<gene>
    <name evidence="9" type="ORF">XA68_12125</name>
</gene>
<feature type="region of interest" description="Disordered" evidence="6">
    <location>
        <begin position="427"/>
        <end position="447"/>
    </location>
</feature>
<dbReference type="GO" id="GO:0031122">
    <property type="term" value="P:cytoplasmic microtubule organization"/>
    <property type="evidence" value="ECO:0007669"/>
    <property type="project" value="TreeGrafter"/>
</dbReference>
<dbReference type="GO" id="GO:0043015">
    <property type="term" value="F:gamma-tubulin binding"/>
    <property type="evidence" value="ECO:0007669"/>
    <property type="project" value="InterPro"/>
</dbReference>
<feature type="compositionally biased region" description="Low complexity" evidence="6">
    <location>
        <begin position="726"/>
        <end position="735"/>
    </location>
</feature>
<dbReference type="STRING" id="268505.A0A2A9PEZ6"/>
<accession>A0A2A9PEZ6</accession>
<feature type="compositionally biased region" description="Low complexity" evidence="6">
    <location>
        <begin position="954"/>
        <end position="975"/>
    </location>
</feature>
<dbReference type="EMBL" id="LAZP02000188">
    <property type="protein sequence ID" value="PFH59581.1"/>
    <property type="molecule type" value="Genomic_DNA"/>
</dbReference>
<keyword evidence="10" id="KW-1185">Reference proteome</keyword>
<proteinExistence type="inferred from homology"/>
<dbReference type="OrthoDB" id="2192946at2759"/>
<dbReference type="PANTHER" id="PTHR19302:SF13">
    <property type="entry name" value="GAMMA-TUBULIN COMPLEX COMPONENT 2"/>
    <property type="match status" value="1"/>
</dbReference>
<comment type="subcellular location">
    <subcellularLocation>
        <location evidence="5">Cytoplasm</location>
        <location evidence="5">Cytoskeleton</location>
        <location evidence="5">Microtubule organizing center</location>
    </subcellularLocation>
</comment>
<dbReference type="GO" id="GO:0000922">
    <property type="term" value="C:spindle pole"/>
    <property type="evidence" value="ECO:0007669"/>
    <property type="project" value="InterPro"/>
</dbReference>
<evidence type="ECO:0000259" key="7">
    <source>
        <dbReference type="Pfam" id="PF04130"/>
    </source>
</evidence>
<name>A0A2A9PEZ6_OPHUN</name>
<dbReference type="GO" id="GO:0051011">
    <property type="term" value="F:microtubule minus-end binding"/>
    <property type="evidence" value="ECO:0007669"/>
    <property type="project" value="TreeGrafter"/>
</dbReference>
<reference evidence="9 10" key="1">
    <citation type="journal article" date="2015" name="BMC Genomics">
        <title>Gene expression during zombie ant biting behavior reflects the complexity underlying fungal parasitic behavioral manipulation.</title>
        <authorList>
            <person name="de Bekker C."/>
            <person name="Ohm R.A."/>
            <person name="Loreto R.G."/>
            <person name="Sebastian A."/>
            <person name="Albert I."/>
            <person name="Merrow M."/>
            <person name="Brachmann A."/>
            <person name="Hughes D.P."/>
        </authorList>
    </citation>
    <scope>NUCLEOTIDE SEQUENCE [LARGE SCALE GENOMIC DNA]</scope>
    <source>
        <strain evidence="9 10">SC16a</strain>
    </source>
</reference>
<dbReference type="Proteomes" id="UP000037136">
    <property type="component" value="Unassembled WGS sequence"/>
</dbReference>
<dbReference type="InterPro" id="IPR041470">
    <property type="entry name" value="GCP_N"/>
</dbReference>
<dbReference type="GO" id="GO:0007020">
    <property type="term" value="P:microtubule nucleation"/>
    <property type="evidence" value="ECO:0007669"/>
    <property type="project" value="InterPro"/>
</dbReference>
<evidence type="ECO:0000313" key="9">
    <source>
        <dbReference type="EMBL" id="PFH59581.1"/>
    </source>
</evidence>
<dbReference type="InterPro" id="IPR040457">
    <property type="entry name" value="GCP_C"/>
</dbReference>
<sequence length="1060" mass="118970">MLEEVRGEASSSSMDGRWQESRAARVQVRQVWLAADAGIQGQAGVGGYVSRPEALLSEVPFFFPKRRGAAESETRRQQQQQQPNQGRAARATAQTTKNSVIPARCSPRTRRVMSKSRANGAGDETSRAANGSSFARSASASQSGAKSTRPTDERRYGSQSIDDRRYDERRHEERRVTERTYETHVERVHSSSPDKALRRDKRRRKSAEWRPRERQPQQQQHQQQSVSLSPLAAEPWKAEVRLLPPTSAPLASRVSMPPLASTMPQALQPRPLGDMSLELQEAAMVEDLLFVFMGYEGQYVRYAKGYNPTDERDRLSGPTFRILPGLDPSLHDLTQSMLRMATHYSALVAFGHVQSREDFGVVNHALCAAVRRFLQDYLVLMAQLETQFLTSDSFTMHVLNLHTVSMGHMMLQLYSLAQELLKKNGLLDEESDGDGDDESDSDDYDKVMERLTPGGDLMAGNMGGKGICKGGAVLAILTRRLETLSGDPAARALLQTLLREASRPYMVMLNEWLHHGAINDPHSEFLIKEQKSIRRERLEQDYTDEYWERRYTIRDQNGPPPQLDGVKDKVLLAGKYLNVVRECGGVDASKQVADVPTSLDDDGFLDNVNNAYAHANASLMQLLLTAHALPARLRSMKHYFFLDPSDYFSYFLELGASELRKPVKSVNTVKLQSLLDLVLRQPGSVVALDPFKEDVKVEMKEMTLIKSLQRVVNITGIEQGGGGEGLQQQQSSSSSMDQQPLDKNATGFTSLQLDYSVPFPVSLVISRKTVWRYQALFRYLVSLRYLESQLSTTWQTQTRALSWAHRGRNGALEMWKRRAWTLRARMLVFVQQLLYYCTAEVMEPNWNRFIARLYRPGLAASSDAEAEQRQTTRTRTVDELMQDHVDFLDTCLKECMLTNSKLLRIHSKLMQTCTVFAAYTNWLTRELDKADPDLCGSVKPRTMNKDQWRRFRATRSSVSATSATPSSSSSASAPAASAVKADADADADAHADARVRDLSDIIRKWEANFSRHLQILLDALNHYAATETVVLLSLCARLSAANHGTDYAGIRADDDVAASA</sequence>
<keyword evidence="4 5" id="KW-0206">Cytoskeleton</keyword>